<keyword evidence="2" id="KW-1185">Reference proteome</keyword>
<gene>
    <name evidence="1" type="ORF">KPL71_011249</name>
</gene>
<name>A0ACB8L273_CITSI</name>
<organism evidence="1 2">
    <name type="scientific">Citrus sinensis</name>
    <name type="common">Sweet orange</name>
    <name type="synonym">Citrus aurantium var. sinensis</name>
    <dbReference type="NCBI Taxonomy" id="2711"/>
    <lineage>
        <taxon>Eukaryota</taxon>
        <taxon>Viridiplantae</taxon>
        <taxon>Streptophyta</taxon>
        <taxon>Embryophyta</taxon>
        <taxon>Tracheophyta</taxon>
        <taxon>Spermatophyta</taxon>
        <taxon>Magnoliopsida</taxon>
        <taxon>eudicotyledons</taxon>
        <taxon>Gunneridae</taxon>
        <taxon>Pentapetalae</taxon>
        <taxon>rosids</taxon>
        <taxon>malvids</taxon>
        <taxon>Sapindales</taxon>
        <taxon>Rutaceae</taxon>
        <taxon>Aurantioideae</taxon>
        <taxon>Citrus</taxon>
    </lineage>
</organism>
<dbReference type="EMBL" id="CM039173">
    <property type="protein sequence ID" value="KAH9767353.1"/>
    <property type="molecule type" value="Genomic_DNA"/>
</dbReference>
<comment type="caution">
    <text evidence="1">The sequence shown here is derived from an EMBL/GenBank/DDBJ whole genome shotgun (WGS) entry which is preliminary data.</text>
</comment>
<keyword evidence="1" id="KW-0808">Transferase</keyword>
<evidence type="ECO:0000313" key="1">
    <source>
        <dbReference type="EMBL" id="KAH9767353.1"/>
    </source>
</evidence>
<keyword evidence="1" id="KW-0695">RNA-directed DNA polymerase</keyword>
<accession>A0ACB8L273</accession>
<sequence length="223" mass="24704">MESISHGLLECKMAKKIWKAAQLTVGSQGEHNQDIIGLLQILPQQQTNIEGALVAALLWVIWNARNKWLFEGKKENPIIAVARAESVVESYRKVKQPEMNFVGSQKAEELNQWCPPPKDWLKINVDAAVDADKQMAGLGVVIRDQEGNCKAAAVKTSKVFGSVAMAEAAAMEWGLQVALRVGVTAGIFESDSLEVVELVNKRTSNMSEIFWVISEILEIRKNF</sequence>
<evidence type="ECO:0000313" key="2">
    <source>
        <dbReference type="Proteomes" id="UP000829398"/>
    </source>
</evidence>
<keyword evidence="1" id="KW-0548">Nucleotidyltransferase</keyword>
<protein>
    <submittedName>
        <fullName evidence="1">Reverse transcriptase/RNA-dependent DNA polymerase</fullName>
    </submittedName>
</protein>
<reference evidence="2" key="1">
    <citation type="journal article" date="2023" name="Hortic. Res.">
        <title>A chromosome-level phased genome enabling allele-level studies in sweet orange: a case study on citrus Huanglongbing tolerance.</title>
        <authorList>
            <person name="Wu B."/>
            <person name="Yu Q."/>
            <person name="Deng Z."/>
            <person name="Duan Y."/>
            <person name="Luo F."/>
            <person name="Gmitter F. Jr."/>
        </authorList>
    </citation>
    <scope>NUCLEOTIDE SEQUENCE [LARGE SCALE GENOMIC DNA]</scope>
    <source>
        <strain evidence="2">cv. Valencia</strain>
    </source>
</reference>
<proteinExistence type="predicted"/>
<dbReference type="Proteomes" id="UP000829398">
    <property type="component" value="Chromosome 4"/>
</dbReference>